<dbReference type="InterPro" id="IPR002716">
    <property type="entry name" value="PIN_dom"/>
</dbReference>
<gene>
    <name evidence="2" type="ORF">SAMN05216167_101827</name>
</gene>
<dbReference type="Proteomes" id="UP000198598">
    <property type="component" value="Unassembled WGS sequence"/>
</dbReference>
<dbReference type="SUPFAM" id="SSF88723">
    <property type="entry name" value="PIN domain-like"/>
    <property type="match status" value="1"/>
</dbReference>
<dbReference type="Pfam" id="PF01850">
    <property type="entry name" value="PIN"/>
    <property type="match status" value="1"/>
</dbReference>
<name>A0A1I1I1P1_9BACT</name>
<proteinExistence type="predicted"/>
<dbReference type="STRING" id="662367.SAMN05216167_101827"/>
<keyword evidence="3" id="KW-1185">Reference proteome</keyword>
<accession>A0A1I1I1P1</accession>
<dbReference type="OrthoDB" id="9798990at2"/>
<dbReference type="EMBL" id="FOLQ01000001">
    <property type="protein sequence ID" value="SFC30114.1"/>
    <property type="molecule type" value="Genomic_DNA"/>
</dbReference>
<dbReference type="RefSeq" id="WP_093823152.1">
    <property type="nucleotide sequence ID" value="NZ_FOLQ01000001.1"/>
</dbReference>
<dbReference type="CDD" id="cd09872">
    <property type="entry name" value="PIN_Sll0205-like"/>
    <property type="match status" value="1"/>
</dbReference>
<reference evidence="2 3" key="1">
    <citation type="submission" date="2016-10" db="EMBL/GenBank/DDBJ databases">
        <authorList>
            <person name="de Groot N.N."/>
        </authorList>
    </citation>
    <scope>NUCLEOTIDE SEQUENCE [LARGE SCALE GENOMIC DNA]</scope>
    <source>
        <strain evidence="2 3">DSM 26130</strain>
    </source>
</reference>
<dbReference type="PANTHER" id="PTHR36173">
    <property type="entry name" value="RIBONUCLEASE VAPC16-RELATED"/>
    <property type="match status" value="1"/>
</dbReference>
<evidence type="ECO:0000313" key="2">
    <source>
        <dbReference type="EMBL" id="SFC30114.1"/>
    </source>
</evidence>
<sequence length="132" mass="15088">MRFLLDTHILLWVLEADPKLSIKASELIRSTANEVFVSTSSLVEIAIKIKVGKLDTQRTPTEITQEMVRVLAMQLLPILPRHLDAYQSIPLYEDHRDPFDRLLIAIALAENLTIISDDSKFERYSSIIDLVQ</sequence>
<dbReference type="InterPro" id="IPR052919">
    <property type="entry name" value="TA_system_RNase"/>
</dbReference>
<dbReference type="PANTHER" id="PTHR36173:SF2">
    <property type="entry name" value="RIBONUCLEASE VAPC16"/>
    <property type="match status" value="1"/>
</dbReference>
<dbReference type="Gene3D" id="3.40.50.1010">
    <property type="entry name" value="5'-nuclease"/>
    <property type="match status" value="1"/>
</dbReference>
<protein>
    <submittedName>
        <fullName evidence="2">PIN domain nuclease, a component of toxin-antitoxin system (PIN domain)</fullName>
    </submittedName>
</protein>
<feature type="domain" description="PIN" evidence="1">
    <location>
        <begin position="4"/>
        <end position="125"/>
    </location>
</feature>
<dbReference type="AlphaFoldDB" id="A0A1I1I1P1"/>
<dbReference type="InterPro" id="IPR041705">
    <property type="entry name" value="PIN_Sll0205"/>
</dbReference>
<evidence type="ECO:0000313" key="3">
    <source>
        <dbReference type="Proteomes" id="UP000198598"/>
    </source>
</evidence>
<evidence type="ECO:0000259" key="1">
    <source>
        <dbReference type="Pfam" id="PF01850"/>
    </source>
</evidence>
<organism evidence="2 3">
    <name type="scientific">Spirosoma endophyticum</name>
    <dbReference type="NCBI Taxonomy" id="662367"/>
    <lineage>
        <taxon>Bacteria</taxon>
        <taxon>Pseudomonadati</taxon>
        <taxon>Bacteroidota</taxon>
        <taxon>Cytophagia</taxon>
        <taxon>Cytophagales</taxon>
        <taxon>Cytophagaceae</taxon>
        <taxon>Spirosoma</taxon>
    </lineage>
</organism>
<dbReference type="InterPro" id="IPR029060">
    <property type="entry name" value="PIN-like_dom_sf"/>
</dbReference>